<dbReference type="Gene3D" id="1.10.10.10">
    <property type="entry name" value="Winged helix-like DNA-binding domain superfamily/Winged helix DNA-binding domain"/>
    <property type="match status" value="1"/>
</dbReference>
<dbReference type="SUPFAM" id="SSF46785">
    <property type="entry name" value="Winged helix' DNA-binding domain"/>
    <property type="match status" value="1"/>
</dbReference>
<name>A0A062IRH2_ACIBA</name>
<proteinExistence type="predicted"/>
<dbReference type="InterPro" id="IPR036388">
    <property type="entry name" value="WH-like_DNA-bd_sf"/>
</dbReference>
<gene>
    <name evidence="1" type="ORF">J596_0411</name>
</gene>
<dbReference type="Proteomes" id="UP000027327">
    <property type="component" value="Unassembled WGS sequence"/>
</dbReference>
<comment type="caution">
    <text evidence="1">The sequence shown here is derived from an EMBL/GenBank/DDBJ whole genome shotgun (WGS) entry which is preliminary data.</text>
</comment>
<dbReference type="EMBL" id="JMOD01000004">
    <property type="protein sequence ID" value="KCY22370.1"/>
    <property type="molecule type" value="Genomic_DNA"/>
</dbReference>
<dbReference type="RefSeq" id="WP_001175928.1">
    <property type="nucleotide sequence ID" value="NZ_JMOD01000004.1"/>
</dbReference>
<evidence type="ECO:0008006" key="3">
    <source>
        <dbReference type="Google" id="ProtNLM"/>
    </source>
</evidence>
<dbReference type="AlphaFoldDB" id="A0A062IRH2"/>
<reference evidence="1 2" key="1">
    <citation type="submission" date="2014-04" db="EMBL/GenBank/DDBJ databases">
        <title>Comparative genomics and transcriptomics to identify genetic mechanisms underlying the emergence of carbapenem resistant Acinetobacter baumannii (CRAb).</title>
        <authorList>
            <person name="Harris A.D."/>
            <person name="Johnson K.J."/>
            <person name="George J."/>
            <person name="Nadendla S."/>
            <person name="Daugherty S.C."/>
            <person name="Parankush S."/>
            <person name="Sadzewicz L."/>
            <person name="Tallon L."/>
            <person name="Sengamalay N."/>
            <person name="Hazen T.H."/>
            <person name="Rasko D.A."/>
        </authorList>
    </citation>
    <scope>NUCLEOTIDE SEQUENCE [LARGE SCALE GENOMIC DNA]</scope>
    <source>
        <strain evidence="1 2">21072</strain>
    </source>
</reference>
<sequence length="107" mass="12125">MQLGLTPKQIELLTKIRDKNPDGSLLSIEQLHDAVSYTCTRQAITCSLNFLIKRGLIEKSGQNVVRNGRRFTVVSIKPLGEEILNAYVPSLRQVLVENEDEEIEKIF</sequence>
<protein>
    <recommendedName>
        <fullName evidence="3">MarR family transcriptional regulator</fullName>
    </recommendedName>
</protein>
<evidence type="ECO:0000313" key="2">
    <source>
        <dbReference type="Proteomes" id="UP000027327"/>
    </source>
</evidence>
<organism evidence="1 2">
    <name type="scientific">Acinetobacter baumannii 21072</name>
    <dbReference type="NCBI Taxonomy" id="1310697"/>
    <lineage>
        <taxon>Bacteria</taxon>
        <taxon>Pseudomonadati</taxon>
        <taxon>Pseudomonadota</taxon>
        <taxon>Gammaproteobacteria</taxon>
        <taxon>Moraxellales</taxon>
        <taxon>Moraxellaceae</taxon>
        <taxon>Acinetobacter</taxon>
        <taxon>Acinetobacter calcoaceticus/baumannii complex</taxon>
    </lineage>
</organism>
<dbReference type="InterPro" id="IPR036390">
    <property type="entry name" value="WH_DNA-bd_sf"/>
</dbReference>
<accession>A0A062IRH2</accession>
<evidence type="ECO:0000313" key="1">
    <source>
        <dbReference type="EMBL" id="KCY22370.1"/>
    </source>
</evidence>